<protein>
    <recommendedName>
        <fullName evidence="4">CxC1-like cysteine cluster associated with KDZ transposases domain-containing protein</fullName>
    </recommendedName>
</protein>
<feature type="compositionally biased region" description="Polar residues" evidence="1">
    <location>
        <begin position="390"/>
        <end position="401"/>
    </location>
</feature>
<feature type="region of interest" description="Disordered" evidence="1">
    <location>
        <begin position="382"/>
        <end position="420"/>
    </location>
</feature>
<keyword evidence="3" id="KW-1185">Reference proteome</keyword>
<dbReference type="STRING" id="200324.A0A2N5SEA7"/>
<dbReference type="PANTHER" id="PTHR33096">
    <property type="entry name" value="CXC2 DOMAIN-CONTAINING PROTEIN"/>
    <property type="match status" value="1"/>
</dbReference>
<gene>
    <name evidence="2" type="ORF">PCANC_21322</name>
</gene>
<dbReference type="EMBL" id="PGCJ01001016">
    <property type="protein sequence ID" value="PLW11529.1"/>
    <property type="molecule type" value="Genomic_DNA"/>
</dbReference>
<dbReference type="AlphaFoldDB" id="A0A2N5SEA7"/>
<sequence length="420" mass="48382">MQIGNPPDFAEDYSADRGGYDGPSYWVDVEDVINEETNRTLAQIRSLYQKIKQQKKLNNWSDLFGTLFPAYTHLKRITNDWTSPNSLDNKTHKICSCQGHSPTMRQIDLIDLFEAQQRSKILVWSAKSALFKAAVEIQAETQPLRASKERGQRIRTRLKEKIYAAIKRQKNGVVKAINTFCKRRKKYLSAYTPEELQLTENQDFDYQQFMKMGLDHPFWNNGYLCLSREPWAVDPVVRTGIHATLGLERSREEIQQLQFELRRSLLWGIFHLERLQDCINKTIERDSGLDCVLDDVYGDFNTPGVQNRPGGRYLLLGGDLWMYQVQHEELLWSWHFTLQGMLEKKLITQEIVPAKWFNTIERLIQPEEAMLNSGTSTTLDAGLEDVALDNQDSNGENNQGPTEDDVVTDDEDGELINDGA</sequence>
<comment type="caution">
    <text evidence="2">The sequence shown here is derived from an EMBL/GenBank/DDBJ whole genome shotgun (WGS) entry which is preliminary data.</text>
</comment>
<accession>A0A2N5SEA7</accession>
<feature type="compositionally biased region" description="Acidic residues" evidence="1">
    <location>
        <begin position="402"/>
        <end position="420"/>
    </location>
</feature>
<evidence type="ECO:0000256" key="1">
    <source>
        <dbReference type="SAM" id="MobiDB-lite"/>
    </source>
</evidence>
<evidence type="ECO:0000313" key="3">
    <source>
        <dbReference type="Proteomes" id="UP000235388"/>
    </source>
</evidence>
<evidence type="ECO:0000313" key="2">
    <source>
        <dbReference type="EMBL" id="PLW11529.1"/>
    </source>
</evidence>
<evidence type="ECO:0008006" key="4">
    <source>
        <dbReference type="Google" id="ProtNLM"/>
    </source>
</evidence>
<proteinExistence type="predicted"/>
<organism evidence="2 3">
    <name type="scientific">Puccinia coronata f. sp. avenae</name>
    <dbReference type="NCBI Taxonomy" id="200324"/>
    <lineage>
        <taxon>Eukaryota</taxon>
        <taxon>Fungi</taxon>
        <taxon>Dikarya</taxon>
        <taxon>Basidiomycota</taxon>
        <taxon>Pucciniomycotina</taxon>
        <taxon>Pucciniomycetes</taxon>
        <taxon>Pucciniales</taxon>
        <taxon>Pucciniaceae</taxon>
        <taxon>Puccinia</taxon>
    </lineage>
</organism>
<dbReference type="Proteomes" id="UP000235388">
    <property type="component" value="Unassembled WGS sequence"/>
</dbReference>
<reference evidence="2 3" key="1">
    <citation type="submission" date="2017-11" db="EMBL/GenBank/DDBJ databases">
        <title>De novo assembly and phasing of dikaryotic genomes from two isolates of Puccinia coronata f. sp. avenae, the causal agent of oat crown rust.</title>
        <authorList>
            <person name="Miller M.E."/>
            <person name="Zhang Y."/>
            <person name="Omidvar V."/>
            <person name="Sperschneider J."/>
            <person name="Schwessinger B."/>
            <person name="Raley C."/>
            <person name="Palmer J.M."/>
            <person name="Garnica D."/>
            <person name="Upadhyaya N."/>
            <person name="Rathjen J."/>
            <person name="Taylor J.M."/>
            <person name="Park R.F."/>
            <person name="Dodds P.N."/>
            <person name="Hirsch C.D."/>
            <person name="Kianian S.F."/>
            <person name="Figueroa M."/>
        </authorList>
    </citation>
    <scope>NUCLEOTIDE SEQUENCE [LARGE SCALE GENOMIC DNA]</scope>
    <source>
        <strain evidence="2">12NC29</strain>
    </source>
</reference>
<dbReference type="PANTHER" id="PTHR33096:SF1">
    <property type="entry name" value="CXC1-LIKE CYSTEINE CLUSTER ASSOCIATED WITH KDZ TRANSPOSASES DOMAIN-CONTAINING PROTEIN"/>
    <property type="match status" value="1"/>
</dbReference>
<name>A0A2N5SEA7_9BASI</name>